<name>A0ABN9UJD4_9DINO</name>
<evidence type="ECO:0000313" key="2">
    <source>
        <dbReference type="EMBL" id="CAK0858995.1"/>
    </source>
</evidence>
<evidence type="ECO:0000256" key="1">
    <source>
        <dbReference type="SAM" id="MobiDB-lite"/>
    </source>
</evidence>
<proteinExistence type="predicted"/>
<evidence type="ECO:0008006" key="4">
    <source>
        <dbReference type="Google" id="ProtNLM"/>
    </source>
</evidence>
<organism evidence="2 3">
    <name type="scientific">Prorocentrum cordatum</name>
    <dbReference type="NCBI Taxonomy" id="2364126"/>
    <lineage>
        <taxon>Eukaryota</taxon>
        <taxon>Sar</taxon>
        <taxon>Alveolata</taxon>
        <taxon>Dinophyceae</taxon>
        <taxon>Prorocentrales</taxon>
        <taxon>Prorocentraceae</taxon>
        <taxon>Prorocentrum</taxon>
    </lineage>
</organism>
<feature type="compositionally biased region" description="Low complexity" evidence="1">
    <location>
        <begin position="227"/>
        <end position="248"/>
    </location>
</feature>
<comment type="caution">
    <text evidence="2">The sequence shown here is derived from an EMBL/GenBank/DDBJ whole genome shotgun (WGS) entry which is preliminary data.</text>
</comment>
<dbReference type="Proteomes" id="UP001189429">
    <property type="component" value="Unassembled WGS sequence"/>
</dbReference>
<feature type="region of interest" description="Disordered" evidence="1">
    <location>
        <begin position="637"/>
        <end position="676"/>
    </location>
</feature>
<dbReference type="PANTHER" id="PTHR34060">
    <property type="entry name" value="POLYKETIDE CYCLASE / DEHYDRASE AND LIPID TRANSPORT PROTEIN"/>
    <property type="match status" value="1"/>
</dbReference>
<keyword evidence="3" id="KW-1185">Reference proteome</keyword>
<dbReference type="EMBL" id="CAUYUJ010015860">
    <property type="protein sequence ID" value="CAK0858995.1"/>
    <property type="molecule type" value="Genomic_DNA"/>
</dbReference>
<protein>
    <recommendedName>
        <fullName evidence="4">Coenzyme Q-binding protein COQ10 START domain-containing protein</fullName>
    </recommendedName>
</protein>
<sequence>MAAFQAGTTLDVRLHPTGMCNSGVRAAGERIDAAQMSSDDVRKYGKGLKLVRDVFPRPFSIAADGVAIRDITMQNVEGAKSDFVHYQGVWRLQPLDGCAAPGENMMRLTFAVECEPHWFLPVAPVEGRIAEALVENMEAIRAHVEATVQSRAQAAAAAGVASPASAAAPVQAAAPAKEKTLWDQAAEWVAENAPQAPAGAPQWVPFSLDGLPRRALRRRGAPLAGARLRFGAGASPSSSSSSGGPKPSEAMTGALARTEATLGALEPLGAGLEAGAGAAGLVDVLAAAVAVEGLAPQVLMGAAVAAIAAWSGSTRQSGNQGVAEAGWAGGDDDLKRAWLAVLEQHPEAVVQKEFLGVPFERDMLKRRLNRFARLLGISVAQAVPIIEVDATPLLVESADISEVLGRLATITSVEKARELVSKNPTLVAGRAADRKKEDGLAVSAIVDILYAGRLQKVLEDSDGGKDTRGKIAEIELYLGRLASLKPLADVAFRGLTAGNAAAATRRLFRALQQVVPNESIRVLLGRVAEAERPWEYLVEQTTAGLSMARGLVQRPSMTTPIVNYWTPIMMHLPSIYTRLSILRPHVPAIVRILDPYFEIVEPYLDRIMERMDRTPDGEDRTCPTSCCTWTCSPSTAGLCSTTSTRSSPTPRTSTRSAGGRASRSASPPRRSRSSSA</sequence>
<gene>
    <name evidence="2" type="ORF">PCOR1329_LOCUS48512</name>
</gene>
<dbReference type="InterPro" id="IPR023393">
    <property type="entry name" value="START-like_dom_sf"/>
</dbReference>
<dbReference type="Gene3D" id="3.30.530.20">
    <property type="match status" value="1"/>
</dbReference>
<evidence type="ECO:0000313" key="3">
    <source>
        <dbReference type="Proteomes" id="UP001189429"/>
    </source>
</evidence>
<dbReference type="PANTHER" id="PTHR34060:SF1">
    <property type="entry name" value="POLYKETIDE CYCLASE _ DEHYDRASE AND LIPID TRANSPORT PROTEIN"/>
    <property type="match status" value="1"/>
</dbReference>
<feature type="compositionally biased region" description="Low complexity" evidence="1">
    <location>
        <begin position="637"/>
        <end position="668"/>
    </location>
</feature>
<accession>A0ABN9UJD4</accession>
<feature type="region of interest" description="Disordered" evidence="1">
    <location>
        <begin position="227"/>
        <end position="251"/>
    </location>
</feature>
<reference evidence="2" key="1">
    <citation type="submission" date="2023-10" db="EMBL/GenBank/DDBJ databases">
        <authorList>
            <person name="Chen Y."/>
            <person name="Shah S."/>
            <person name="Dougan E. K."/>
            <person name="Thang M."/>
            <person name="Chan C."/>
        </authorList>
    </citation>
    <scope>NUCLEOTIDE SEQUENCE [LARGE SCALE GENOMIC DNA]</scope>
</reference>